<dbReference type="EMBL" id="VJMJ01000084">
    <property type="protein sequence ID" value="KAF0737532.1"/>
    <property type="molecule type" value="Genomic_DNA"/>
</dbReference>
<feature type="transmembrane region" description="Helical" evidence="1">
    <location>
        <begin position="131"/>
        <end position="152"/>
    </location>
</feature>
<feature type="transmembrane region" description="Helical" evidence="1">
    <location>
        <begin position="74"/>
        <end position="102"/>
    </location>
</feature>
<dbReference type="AlphaFoldDB" id="A0A6G0XBN9"/>
<dbReference type="Proteomes" id="UP000481153">
    <property type="component" value="Unassembled WGS sequence"/>
</dbReference>
<feature type="transmembrane region" description="Helical" evidence="1">
    <location>
        <begin position="43"/>
        <end position="68"/>
    </location>
</feature>
<accession>A0A6G0XBN9</accession>
<sequence>MAGSDLALRVTVSAVLGAAVVYFATVLFPAIHNVSLSEGFDHILSNVWATCALIDYVTGLSFTLPYFWLRSPNAIVGTIVVVVCFGMGNVVSVALFVGFILFSGSSIREAILPLNHPLTAAPNTKTWGVTIFQWVISIIGLIYWVFLIYSVVKQPVSAGWTFITADTWSYVTFVDVLTGVSMVATYILVRELRSDNIIAPLLWFVALALLGNGVTVIYLLYISAGPMAGRSLDEVFLWGGEPGERVPLVKTK</sequence>
<evidence type="ECO:0000256" key="1">
    <source>
        <dbReference type="SAM" id="Phobius"/>
    </source>
</evidence>
<keyword evidence="1" id="KW-0812">Transmembrane</keyword>
<organism evidence="2 3">
    <name type="scientific">Aphanomyces euteiches</name>
    <dbReference type="NCBI Taxonomy" id="100861"/>
    <lineage>
        <taxon>Eukaryota</taxon>
        <taxon>Sar</taxon>
        <taxon>Stramenopiles</taxon>
        <taxon>Oomycota</taxon>
        <taxon>Saprolegniomycetes</taxon>
        <taxon>Saprolegniales</taxon>
        <taxon>Verrucalvaceae</taxon>
        <taxon>Aphanomyces</taxon>
    </lineage>
</organism>
<keyword evidence="1" id="KW-0472">Membrane</keyword>
<keyword evidence="1" id="KW-1133">Transmembrane helix</keyword>
<gene>
    <name evidence="2" type="ORF">Ae201684_006688</name>
</gene>
<protein>
    <submittedName>
        <fullName evidence="2">Uncharacterized protein</fullName>
    </submittedName>
</protein>
<feature type="transmembrane region" description="Helical" evidence="1">
    <location>
        <begin position="6"/>
        <end position="31"/>
    </location>
</feature>
<dbReference type="VEuPathDB" id="FungiDB:AeMF1_015550"/>
<feature type="transmembrane region" description="Helical" evidence="1">
    <location>
        <begin position="167"/>
        <end position="189"/>
    </location>
</feature>
<feature type="transmembrane region" description="Helical" evidence="1">
    <location>
        <begin position="201"/>
        <end position="222"/>
    </location>
</feature>
<proteinExistence type="predicted"/>
<evidence type="ECO:0000313" key="3">
    <source>
        <dbReference type="Proteomes" id="UP000481153"/>
    </source>
</evidence>
<evidence type="ECO:0000313" key="2">
    <source>
        <dbReference type="EMBL" id="KAF0737532.1"/>
    </source>
</evidence>
<name>A0A6G0XBN9_9STRA</name>
<comment type="caution">
    <text evidence="2">The sequence shown here is derived from an EMBL/GenBank/DDBJ whole genome shotgun (WGS) entry which is preliminary data.</text>
</comment>
<reference evidence="2 3" key="1">
    <citation type="submission" date="2019-07" db="EMBL/GenBank/DDBJ databases">
        <title>Genomics analysis of Aphanomyces spp. identifies a new class of oomycete effector associated with host adaptation.</title>
        <authorList>
            <person name="Gaulin E."/>
        </authorList>
    </citation>
    <scope>NUCLEOTIDE SEQUENCE [LARGE SCALE GENOMIC DNA]</scope>
    <source>
        <strain evidence="2 3">ATCC 201684</strain>
    </source>
</reference>
<keyword evidence="3" id="KW-1185">Reference proteome</keyword>